<protein>
    <recommendedName>
        <fullName evidence="2">Ribonuclease H1 N-terminal domain-containing protein</fullName>
    </recommendedName>
</protein>
<evidence type="ECO:0000256" key="1">
    <source>
        <dbReference type="SAM" id="MobiDB-lite"/>
    </source>
</evidence>
<gene>
    <name evidence="3" type="ORF">CERSUDRAFT_100168</name>
</gene>
<sequence>MSGGMQPRAVPLEMSDAGSNAGDVGLGLPAPNVLEGLGGGMSAGSADALAASLGNALALVFNKHRQGVSAAPPAESSPSPCLTSRPPSPTMPQSGWMYNNIFQDGAKGTEPEPDQPAFKGKQDWYLVTRGRETGVFQGWETVAPYVCGVSGFSCQKVPSEAVGLARYHRAVEAGHVQKVT</sequence>
<dbReference type="AlphaFoldDB" id="M2R0C2"/>
<dbReference type="EMBL" id="KB445816">
    <property type="protein sequence ID" value="EMD31702.1"/>
    <property type="molecule type" value="Genomic_DNA"/>
</dbReference>
<evidence type="ECO:0000313" key="3">
    <source>
        <dbReference type="EMBL" id="EMD31702.1"/>
    </source>
</evidence>
<keyword evidence="4" id="KW-1185">Reference proteome</keyword>
<organism evidence="3 4">
    <name type="scientific">Ceriporiopsis subvermispora (strain B)</name>
    <name type="common">White-rot fungus</name>
    <name type="synonym">Gelatoporia subvermispora</name>
    <dbReference type="NCBI Taxonomy" id="914234"/>
    <lineage>
        <taxon>Eukaryota</taxon>
        <taxon>Fungi</taxon>
        <taxon>Dikarya</taxon>
        <taxon>Basidiomycota</taxon>
        <taxon>Agaricomycotina</taxon>
        <taxon>Agaricomycetes</taxon>
        <taxon>Polyporales</taxon>
        <taxon>Gelatoporiaceae</taxon>
        <taxon>Gelatoporia</taxon>
    </lineage>
</organism>
<dbReference type="InterPro" id="IPR011320">
    <property type="entry name" value="RNase_H1_N"/>
</dbReference>
<accession>M2R0C2</accession>
<evidence type="ECO:0000313" key="4">
    <source>
        <dbReference type="Proteomes" id="UP000016930"/>
    </source>
</evidence>
<dbReference type="InterPro" id="IPR037056">
    <property type="entry name" value="RNase_H1_N_sf"/>
</dbReference>
<feature type="region of interest" description="Disordered" evidence="1">
    <location>
        <begin position="69"/>
        <end position="118"/>
    </location>
</feature>
<dbReference type="OrthoDB" id="3270804at2759"/>
<dbReference type="HOGENOM" id="CLU_1496014_0_0_1"/>
<name>M2R0C2_CERS8</name>
<feature type="compositionally biased region" description="Low complexity" evidence="1">
    <location>
        <begin position="69"/>
        <end position="80"/>
    </location>
</feature>
<dbReference type="SUPFAM" id="SSF55658">
    <property type="entry name" value="L9 N-domain-like"/>
    <property type="match status" value="1"/>
</dbReference>
<evidence type="ECO:0000259" key="2">
    <source>
        <dbReference type="Pfam" id="PF01693"/>
    </source>
</evidence>
<dbReference type="Proteomes" id="UP000016930">
    <property type="component" value="Unassembled WGS sequence"/>
</dbReference>
<feature type="domain" description="Ribonuclease H1 N-terminal" evidence="2">
    <location>
        <begin position="124"/>
        <end position="160"/>
    </location>
</feature>
<proteinExistence type="predicted"/>
<dbReference type="Pfam" id="PF01693">
    <property type="entry name" value="Cauli_VI"/>
    <property type="match status" value="1"/>
</dbReference>
<dbReference type="InterPro" id="IPR009027">
    <property type="entry name" value="Ribosomal_bL9/RNase_H1_N"/>
</dbReference>
<reference evidence="3 4" key="1">
    <citation type="journal article" date="2012" name="Proc. Natl. Acad. Sci. U.S.A.">
        <title>Comparative genomics of Ceriporiopsis subvermispora and Phanerochaete chrysosporium provide insight into selective ligninolysis.</title>
        <authorList>
            <person name="Fernandez-Fueyo E."/>
            <person name="Ruiz-Duenas F.J."/>
            <person name="Ferreira P."/>
            <person name="Floudas D."/>
            <person name="Hibbett D.S."/>
            <person name="Canessa P."/>
            <person name="Larrondo L.F."/>
            <person name="James T.Y."/>
            <person name="Seelenfreund D."/>
            <person name="Lobos S."/>
            <person name="Polanco R."/>
            <person name="Tello M."/>
            <person name="Honda Y."/>
            <person name="Watanabe T."/>
            <person name="Watanabe T."/>
            <person name="Ryu J.S."/>
            <person name="Kubicek C.P."/>
            <person name="Schmoll M."/>
            <person name="Gaskell J."/>
            <person name="Hammel K.E."/>
            <person name="St John F.J."/>
            <person name="Vanden Wymelenberg A."/>
            <person name="Sabat G."/>
            <person name="Splinter BonDurant S."/>
            <person name="Syed K."/>
            <person name="Yadav J.S."/>
            <person name="Doddapaneni H."/>
            <person name="Subramanian V."/>
            <person name="Lavin J.L."/>
            <person name="Oguiza J.A."/>
            <person name="Perez G."/>
            <person name="Pisabarro A.G."/>
            <person name="Ramirez L."/>
            <person name="Santoyo F."/>
            <person name="Master E."/>
            <person name="Coutinho P.M."/>
            <person name="Henrissat B."/>
            <person name="Lombard V."/>
            <person name="Magnuson J.K."/>
            <person name="Kuees U."/>
            <person name="Hori C."/>
            <person name="Igarashi K."/>
            <person name="Samejima M."/>
            <person name="Held B.W."/>
            <person name="Barry K.W."/>
            <person name="LaButti K.M."/>
            <person name="Lapidus A."/>
            <person name="Lindquist E.A."/>
            <person name="Lucas S.M."/>
            <person name="Riley R."/>
            <person name="Salamov A.A."/>
            <person name="Hoffmeister D."/>
            <person name="Schwenk D."/>
            <person name="Hadar Y."/>
            <person name="Yarden O."/>
            <person name="de Vries R.P."/>
            <person name="Wiebenga A."/>
            <person name="Stenlid J."/>
            <person name="Eastwood D."/>
            <person name="Grigoriev I.V."/>
            <person name="Berka R.M."/>
            <person name="Blanchette R.A."/>
            <person name="Kersten P."/>
            <person name="Martinez A.T."/>
            <person name="Vicuna R."/>
            <person name="Cullen D."/>
        </authorList>
    </citation>
    <scope>NUCLEOTIDE SEQUENCE [LARGE SCALE GENOMIC DNA]</scope>
    <source>
        <strain evidence="3 4">B</strain>
    </source>
</reference>
<dbReference type="Gene3D" id="3.40.970.10">
    <property type="entry name" value="Ribonuclease H1, N-terminal domain"/>
    <property type="match status" value="1"/>
</dbReference>
<feature type="compositionally biased region" description="Polar residues" evidence="1">
    <location>
        <begin position="91"/>
        <end position="102"/>
    </location>
</feature>